<dbReference type="InterPro" id="IPR011009">
    <property type="entry name" value="Kinase-like_dom_sf"/>
</dbReference>
<accession>A0A1R1E4Y4</accession>
<dbReference type="Gene3D" id="3.90.1200.10">
    <property type="match status" value="1"/>
</dbReference>
<evidence type="ECO:0000313" key="3">
    <source>
        <dbReference type="Proteomes" id="UP000187172"/>
    </source>
</evidence>
<dbReference type="RefSeq" id="WP_076176587.1">
    <property type="nucleotide sequence ID" value="NZ_MRTP01000020.1"/>
</dbReference>
<dbReference type="Pfam" id="PF01636">
    <property type="entry name" value="APH"/>
    <property type="match status" value="1"/>
</dbReference>
<dbReference type="Proteomes" id="UP000187172">
    <property type="component" value="Unassembled WGS sequence"/>
</dbReference>
<keyword evidence="2" id="KW-0808">Transferase</keyword>
<sequence>MKESLVKQAARIAGHFLQEEVKTSYQIEGKGITNQVCVVETEINKVVVRMNVKDEYQSLIKEKWCIEQAAEVGVPGPKVMSIGIVDETAYMIQGFIEGVNGGDSTVQKSIIWRRLGEYAKLIDSIQVKGYGENLIDPVQGEFQSPPHAGSDGTWQGYVQHNINSLTEHDPLIELGVINQAESQRIKQRFEDIKSEPFRFGLIHGDISLKNTIINQANQVILLDWNAKVSVVPHATVAQLMHYQILGLDESPNAEEFEAFIDGYGISGEDLSGIRNYLLLRAFDNLRWSIDQRPDLVKPYAAFAKQVVDITMD</sequence>
<dbReference type="EMBL" id="MRTP01000020">
    <property type="protein sequence ID" value="OMF46877.1"/>
    <property type="molecule type" value="Genomic_DNA"/>
</dbReference>
<evidence type="ECO:0000313" key="2">
    <source>
        <dbReference type="EMBL" id="OMF46877.1"/>
    </source>
</evidence>
<evidence type="ECO:0000259" key="1">
    <source>
        <dbReference type="Pfam" id="PF01636"/>
    </source>
</evidence>
<dbReference type="AlphaFoldDB" id="A0A1R1E4Y4"/>
<protein>
    <submittedName>
        <fullName evidence="2">Phosphotransferase</fullName>
    </submittedName>
</protein>
<keyword evidence="3" id="KW-1185">Reference proteome</keyword>
<proteinExistence type="predicted"/>
<dbReference type="InterPro" id="IPR002575">
    <property type="entry name" value="Aminoglycoside_PTrfase"/>
</dbReference>
<gene>
    <name evidence="2" type="ORF">BK138_32810</name>
</gene>
<dbReference type="GO" id="GO:0016740">
    <property type="term" value="F:transferase activity"/>
    <property type="evidence" value="ECO:0007669"/>
    <property type="project" value="UniProtKB-KW"/>
</dbReference>
<dbReference type="STRING" id="297318.BK138_32810"/>
<dbReference type="Gene3D" id="3.30.200.150">
    <property type="match status" value="1"/>
</dbReference>
<organism evidence="2 3">
    <name type="scientific">Paenibacillus rhizosphaerae</name>
    <dbReference type="NCBI Taxonomy" id="297318"/>
    <lineage>
        <taxon>Bacteria</taxon>
        <taxon>Bacillati</taxon>
        <taxon>Bacillota</taxon>
        <taxon>Bacilli</taxon>
        <taxon>Bacillales</taxon>
        <taxon>Paenibacillaceae</taxon>
        <taxon>Paenibacillus</taxon>
    </lineage>
</organism>
<name>A0A1R1E4Y4_9BACL</name>
<feature type="domain" description="Aminoglycoside phosphotransferase" evidence="1">
    <location>
        <begin position="30"/>
        <end position="225"/>
    </location>
</feature>
<dbReference type="SUPFAM" id="SSF56112">
    <property type="entry name" value="Protein kinase-like (PK-like)"/>
    <property type="match status" value="1"/>
</dbReference>
<comment type="caution">
    <text evidence="2">The sequence shown here is derived from an EMBL/GenBank/DDBJ whole genome shotgun (WGS) entry which is preliminary data.</text>
</comment>
<reference evidence="2 3" key="1">
    <citation type="submission" date="2016-11" db="EMBL/GenBank/DDBJ databases">
        <title>Paenibacillus species isolates.</title>
        <authorList>
            <person name="Beno S.M."/>
        </authorList>
    </citation>
    <scope>NUCLEOTIDE SEQUENCE [LARGE SCALE GENOMIC DNA]</scope>
    <source>
        <strain evidence="2 3">FSL R5-0378</strain>
    </source>
</reference>